<evidence type="ECO:0000256" key="5">
    <source>
        <dbReference type="SAM" id="Phobius"/>
    </source>
</evidence>
<keyword evidence="2 5" id="KW-0812">Transmembrane</keyword>
<keyword evidence="3 5" id="KW-1133">Transmembrane helix</keyword>
<evidence type="ECO:0000313" key="7">
    <source>
        <dbReference type="Proteomes" id="UP000001593"/>
    </source>
</evidence>
<evidence type="ECO:0008006" key="8">
    <source>
        <dbReference type="Google" id="ProtNLM"/>
    </source>
</evidence>
<feature type="transmembrane region" description="Helical" evidence="5">
    <location>
        <begin position="156"/>
        <end position="184"/>
    </location>
</feature>
<evidence type="ECO:0000313" key="6">
    <source>
        <dbReference type="EMBL" id="EDO37336.1"/>
    </source>
</evidence>
<reference evidence="6 7" key="1">
    <citation type="journal article" date="2007" name="Science">
        <title>Sea anemone genome reveals ancestral eumetazoan gene repertoire and genomic organization.</title>
        <authorList>
            <person name="Putnam N.H."/>
            <person name="Srivastava M."/>
            <person name="Hellsten U."/>
            <person name="Dirks B."/>
            <person name="Chapman J."/>
            <person name="Salamov A."/>
            <person name="Terry A."/>
            <person name="Shapiro H."/>
            <person name="Lindquist E."/>
            <person name="Kapitonov V.V."/>
            <person name="Jurka J."/>
            <person name="Genikhovich G."/>
            <person name="Grigoriev I.V."/>
            <person name="Lucas S.M."/>
            <person name="Steele R.E."/>
            <person name="Finnerty J.R."/>
            <person name="Technau U."/>
            <person name="Martindale M.Q."/>
            <person name="Rokhsar D.S."/>
        </authorList>
    </citation>
    <scope>NUCLEOTIDE SEQUENCE [LARGE SCALE GENOMIC DNA]</scope>
    <source>
        <strain evidence="7">CH2 X CH6</strain>
    </source>
</reference>
<keyword evidence="7" id="KW-1185">Reference proteome</keyword>
<dbReference type="PANTHER" id="PTHR12011">
    <property type="entry name" value="ADHESION G-PROTEIN COUPLED RECEPTOR"/>
    <property type="match status" value="1"/>
</dbReference>
<dbReference type="GO" id="GO:0004930">
    <property type="term" value="F:G protein-coupled receptor activity"/>
    <property type="evidence" value="ECO:0007669"/>
    <property type="project" value="InterPro"/>
</dbReference>
<feature type="transmembrane region" description="Helical" evidence="5">
    <location>
        <begin position="44"/>
        <end position="65"/>
    </location>
</feature>
<keyword evidence="4 5" id="KW-0472">Membrane</keyword>
<dbReference type="eggNOG" id="ENOG502QQGX">
    <property type="taxonomic scope" value="Eukaryota"/>
</dbReference>
<organism evidence="6 7">
    <name type="scientific">Nematostella vectensis</name>
    <name type="common">Starlet sea anemone</name>
    <dbReference type="NCBI Taxonomy" id="45351"/>
    <lineage>
        <taxon>Eukaryota</taxon>
        <taxon>Metazoa</taxon>
        <taxon>Cnidaria</taxon>
        <taxon>Anthozoa</taxon>
        <taxon>Hexacorallia</taxon>
        <taxon>Actiniaria</taxon>
        <taxon>Edwardsiidae</taxon>
        <taxon>Nematostella</taxon>
    </lineage>
</organism>
<evidence type="ECO:0000256" key="4">
    <source>
        <dbReference type="ARBA" id="ARBA00023136"/>
    </source>
</evidence>
<dbReference type="Pfam" id="PF00002">
    <property type="entry name" value="7tm_2"/>
    <property type="match status" value="2"/>
</dbReference>
<gene>
    <name evidence="6" type="ORF">NEMVEDRAFT_v1g211774</name>
</gene>
<dbReference type="GO" id="GO:0016020">
    <property type="term" value="C:membrane"/>
    <property type="evidence" value="ECO:0007669"/>
    <property type="project" value="UniProtKB-SubCell"/>
</dbReference>
<dbReference type="Gene3D" id="1.20.1070.10">
    <property type="entry name" value="Rhodopsin 7-helix transmembrane proteins"/>
    <property type="match status" value="1"/>
</dbReference>
<evidence type="ECO:0000256" key="1">
    <source>
        <dbReference type="ARBA" id="ARBA00004141"/>
    </source>
</evidence>
<dbReference type="PANTHER" id="PTHR12011:SF347">
    <property type="entry name" value="FI21270P1-RELATED"/>
    <property type="match status" value="1"/>
</dbReference>
<dbReference type="EMBL" id="DS469649">
    <property type="protein sequence ID" value="EDO37336.1"/>
    <property type="molecule type" value="Genomic_DNA"/>
</dbReference>
<dbReference type="InterPro" id="IPR000832">
    <property type="entry name" value="GPCR_2_secretin-like"/>
</dbReference>
<comment type="subcellular location">
    <subcellularLocation>
        <location evidence="1">Membrane</location>
        <topology evidence="1">Multi-pass membrane protein</topology>
    </subcellularLocation>
</comment>
<dbReference type="HOGENOM" id="CLU_1058853_0_0_1"/>
<feature type="transmembrane region" description="Helical" evidence="5">
    <location>
        <begin position="97"/>
        <end position="118"/>
    </location>
</feature>
<dbReference type="InParanoid" id="A7SG55"/>
<dbReference type="PhylomeDB" id="A7SG55"/>
<feature type="transmembrane region" description="Helical" evidence="5">
    <location>
        <begin position="72"/>
        <end position="91"/>
    </location>
</feature>
<proteinExistence type="predicted"/>
<protein>
    <recommendedName>
        <fullName evidence="8">G-protein coupled receptors family 2 profile 2 domain-containing protein</fullName>
    </recommendedName>
</protein>
<dbReference type="STRING" id="45351.A7SG55"/>
<dbReference type="AlphaFoldDB" id="A7SG55"/>
<dbReference type="Proteomes" id="UP000001593">
    <property type="component" value="Unassembled WGS sequence"/>
</dbReference>
<accession>A7SG55</accession>
<evidence type="ECO:0000256" key="2">
    <source>
        <dbReference type="ARBA" id="ARBA00022692"/>
    </source>
</evidence>
<name>A7SG55_NEMVE</name>
<evidence type="ECO:0000256" key="3">
    <source>
        <dbReference type="ARBA" id="ARBA00022989"/>
    </source>
</evidence>
<sequence length="263" mass="30089">MTSFVGIPVLVVGISLAVVGGSPRGIQSYTQLKACWISYNHHVIWTVVVPAALVIVVSIYMGYLWYRVTWTVVVPAALVIVVSIYMGHLWYRVTWTVVVPAALVIVITISILSMRLIFQTNSSIFFRVLKELSNMSKRQKRAQDSYSIVRNLKACIVLFPVLGITWSIGFVNMLDAGVVTMYLFTILNSTQTDRHENDRLRPTDMRPTDMRLTDMRPTDMRLTDMRSTDIRPTDMRSTDMRTTDMRLTDMRPTDIRLTDMRLT</sequence>